<sequence>MLHIDGSSTSSAGGAGILLQGPRDVEVEAARLDFSTTNNEAEYEAVIIGLRMPLEAGGKQLDVYTDSQLVAMQIDGSYETQERSMTQYLKNIKDLIVKFDKCVGQQISKEENPRAELYLSLELWWQK</sequence>
<dbReference type="Pfam" id="PF13456">
    <property type="entry name" value="RVT_3"/>
    <property type="match status" value="1"/>
</dbReference>
<reference evidence="2" key="1">
    <citation type="submission" date="2020-06" db="EMBL/GenBank/DDBJ databases">
        <authorList>
            <person name="Li T."/>
            <person name="Hu X."/>
            <person name="Zhang T."/>
            <person name="Song X."/>
            <person name="Zhang H."/>
            <person name="Dai N."/>
            <person name="Sheng W."/>
            <person name="Hou X."/>
            <person name="Wei L."/>
        </authorList>
    </citation>
    <scope>NUCLEOTIDE SEQUENCE</scope>
    <source>
        <strain evidence="2">KEN1</strain>
        <tissue evidence="2">Leaf</tissue>
    </source>
</reference>
<name>A0AAW2YC80_9LAMI</name>
<dbReference type="AlphaFoldDB" id="A0AAW2YC80"/>
<dbReference type="GO" id="GO:0003676">
    <property type="term" value="F:nucleic acid binding"/>
    <property type="evidence" value="ECO:0007669"/>
    <property type="project" value="InterPro"/>
</dbReference>
<organism evidence="2">
    <name type="scientific">Sesamum latifolium</name>
    <dbReference type="NCBI Taxonomy" id="2727402"/>
    <lineage>
        <taxon>Eukaryota</taxon>
        <taxon>Viridiplantae</taxon>
        <taxon>Streptophyta</taxon>
        <taxon>Embryophyta</taxon>
        <taxon>Tracheophyta</taxon>
        <taxon>Spermatophyta</taxon>
        <taxon>Magnoliopsida</taxon>
        <taxon>eudicotyledons</taxon>
        <taxon>Gunneridae</taxon>
        <taxon>Pentapetalae</taxon>
        <taxon>asterids</taxon>
        <taxon>lamiids</taxon>
        <taxon>Lamiales</taxon>
        <taxon>Pedaliaceae</taxon>
        <taxon>Sesamum</taxon>
    </lineage>
</organism>
<dbReference type="EMBL" id="JACGWN010000001">
    <property type="protein sequence ID" value="KAL0463374.1"/>
    <property type="molecule type" value="Genomic_DNA"/>
</dbReference>
<proteinExistence type="predicted"/>
<dbReference type="SUPFAM" id="SSF53098">
    <property type="entry name" value="Ribonuclease H-like"/>
    <property type="match status" value="1"/>
</dbReference>
<dbReference type="CDD" id="cd09279">
    <property type="entry name" value="RNase_HI_like"/>
    <property type="match status" value="1"/>
</dbReference>
<evidence type="ECO:0000259" key="1">
    <source>
        <dbReference type="PROSITE" id="PS50879"/>
    </source>
</evidence>
<protein>
    <recommendedName>
        <fullName evidence="1">RNase H type-1 domain-containing protein</fullName>
    </recommendedName>
</protein>
<dbReference type="PROSITE" id="PS50879">
    <property type="entry name" value="RNASE_H_1"/>
    <property type="match status" value="1"/>
</dbReference>
<evidence type="ECO:0000313" key="2">
    <source>
        <dbReference type="EMBL" id="KAL0463374.1"/>
    </source>
</evidence>
<dbReference type="InterPro" id="IPR012337">
    <property type="entry name" value="RNaseH-like_sf"/>
</dbReference>
<dbReference type="Gene3D" id="3.30.420.10">
    <property type="entry name" value="Ribonuclease H-like superfamily/Ribonuclease H"/>
    <property type="match status" value="1"/>
</dbReference>
<feature type="domain" description="RNase H type-1" evidence="1">
    <location>
        <begin position="1"/>
        <end position="127"/>
    </location>
</feature>
<dbReference type="InterPro" id="IPR036397">
    <property type="entry name" value="RNaseH_sf"/>
</dbReference>
<gene>
    <name evidence="2" type="ORF">Slati_0225000</name>
</gene>
<dbReference type="PANTHER" id="PTHR48475:SF2">
    <property type="entry name" value="RIBONUCLEASE H"/>
    <property type="match status" value="1"/>
</dbReference>
<dbReference type="GO" id="GO:0004523">
    <property type="term" value="F:RNA-DNA hybrid ribonuclease activity"/>
    <property type="evidence" value="ECO:0007669"/>
    <property type="project" value="InterPro"/>
</dbReference>
<dbReference type="InterPro" id="IPR002156">
    <property type="entry name" value="RNaseH_domain"/>
</dbReference>
<reference evidence="2" key="2">
    <citation type="journal article" date="2024" name="Plant">
        <title>Genomic evolution and insights into agronomic trait innovations of Sesamum species.</title>
        <authorList>
            <person name="Miao H."/>
            <person name="Wang L."/>
            <person name="Qu L."/>
            <person name="Liu H."/>
            <person name="Sun Y."/>
            <person name="Le M."/>
            <person name="Wang Q."/>
            <person name="Wei S."/>
            <person name="Zheng Y."/>
            <person name="Lin W."/>
            <person name="Duan Y."/>
            <person name="Cao H."/>
            <person name="Xiong S."/>
            <person name="Wang X."/>
            <person name="Wei L."/>
            <person name="Li C."/>
            <person name="Ma Q."/>
            <person name="Ju M."/>
            <person name="Zhao R."/>
            <person name="Li G."/>
            <person name="Mu C."/>
            <person name="Tian Q."/>
            <person name="Mei H."/>
            <person name="Zhang T."/>
            <person name="Gao T."/>
            <person name="Zhang H."/>
        </authorList>
    </citation>
    <scope>NUCLEOTIDE SEQUENCE</scope>
    <source>
        <strain evidence="2">KEN1</strain>
    </source>
</reference>
<comment type="caution">
    <text evidence="2">The sequence shown here is derived from an EMBL/GenBank/DDBJ whole genome shotgun (WGS) entry which is preliminary data.</text>
</comment>
<accession>A0AAW2YC80</accession>
<dbReference type="PANTHER" id="PTHR48475">
    <property type="entry name" value="RIBONUCLEASE H"/>
    <property type="match status" value="1"/>
</dbReference>